<organism evidence="3 4">
    <name type="scientific">Ostreobium quekettii</name>
    <dbReference type="NCBI Taxonomy" id="121088"/>
    <lineage>
        <taxon>Eukaryota</taxon>
        <taxon>Viridiplantae</taxon>
        <taxon>Chlorophyta</taxon>
        <taxon>core chlorophytes</taxon>
        <taxon>Ulvophyceae</taxon>
        <taxon>TCBD clade</taxon>
        <taxon>Bryopsidales</taxon>
        <taxon>Ostreobineae</taxon>
        <taxon>Ostreobiaceae</taxon>
        <taxon>Ostreobium</taxon>
    </lineage>
</organism>
<dbReference type="PANTHER" id="PTHR16255:SF6">
    <property type="entry name" value="PROTEIN RETARDED ROOT GROWTH-LIKE"/>
    <property type="match status" value="1"/>
</dbReference>
<dbReference type="OrthoDB" id="18302at2759"/>
<sequence>MFLCQRYTSEPLREPNKEDHTVVVRPTIQNWYRQEADRLVLKVLDADNMRVISTVLGQSVALDQYSRQVDRALEEFNSINREMERTGSFTVGRGDLFRRVARNNIMITEAIIVLGLLDRSDTAWTNDKYYGVWSMMASDYELANRFQAMDKKLTFIQDSAKYFLEILQDNKSNLLEWFIIILIMAEIVVSVYDLSTRSAGG</sequence>
<dbReference type="PANTHER" id="PTHR16255">
    <property type="entry name" value="REQUIRED FOR MEIOTIC NUCLEAR DIVISION PROTEIN 1 HOMOLOG"/>
    <property type="match status" value="1"/>
</dbReference>
<gene>
    <name evidence="3" type="ORF">OSTQU699_LOCUS5590</name>
</gene>
<evidence type="ECO:0000259" key="2">
    <source>
        <dbReference type="Pfam" id="PF02582"/>
    </source>
</evidence>
<keyword evidence="4" id="KW-1185">Reference proteome</keyword>
<comment type="similarity">
    <text evidence="1">Belongs to the RMD1/sif2 family.</text>
</comment>
<proteinExistence type="inferred from homology"/>
<evidence type="ECO:0000313" key="3">
    <source>
        <dbReference type="EMBL" id="CAD7700232.1"/>
    </source>
</evidence>
<dbReference type="Proteomes" id="UP000708148">
    <property type="component" value="Unassembled WGS sequence"/>
</dbReference>
<dbReference type="InterPro" id="IPR003734">
    <property type="entry name" value="DUF155"/>
</dbReference>
<accession>A0A8S1J9J7</accession>
<comment type="caution">
    <text evidence="3">The sequence shown here is derived from an EMBL/GenBank/DDBJ whole genome shotgun (WGS) entry which is preliminary data.</text>
</comment>
<name>A0A8S1J9J7_9CHLO</name>
<dbReference type="Pfam" id="PF02582">
    <property type="entry name" value="DUF155"/>
    <property type="match status" value="1"/>
</dbReference>
<reference evidence="3" key="1">
    <citation type="submission" date="2020-12" db="EMBL/GenBank/DDBJ databases">
        <authorList>
            <person name="Iha C."/>
        </authorList>
    </citation>
    <scope>NUCLEOTIDE SEQUENCE</scope>
</reference>
<protein>
    <recommendedName>
        <fullName evidence="2">DUF155 domain-containing protein</fullName>
    </recommendedName>
</protein>
<evidence type="ECO:0000313" key="4">
    <source>
        <dbReference type="Proteomes" id="UP000708148"/>
    </source>
</evidence>
<dbReference type="InterPro" id="IPR051624">
    <property type="entry name" value="RMD1/Sad1-interacting"/>
</dbReference>
<feature type="domain" description="DUF155" evidence="2">
    <location>
        <begin position="18"/>
        <end position="149"/>
    </location>
</feature>
<evidence type="ECO:0000256" key="1">
    <source>
        <dbReference type="ARBA" id="ARBA00008306"/>
    </source>
</evidence>
<dbReference type="GO" id="GO:0005739">
    <property type="term" value="C:mitochondrion"/>
    <property type="evidence" value="ECO:0007669"/>
    <property type="project" value="UniProtKB-ARBA"/>
</dbReference>
<dbReference type="AlphaFoldDB" id="A0A8S1J9J7"/>
<dbReference type="EMBL" id="CAJHUC010001202">
    <property type="protein sequence ID" value="CAD7700232.1"/>
    <property type="molecule type" value="Genomic_DNA"/>
</dbReference>